<dbReference type="Pfam" id="PF03581">
    <property type="entry name" value="Herpes_UL33"/>
    <property type="match status" value="1"/>
</dbReference>
<reference evidence="4 5" key="1">
    <citation type="journal article" date="2003" name="Virology">
        <title>The genome of herpesvirus saimiri C488 which is capable of transforming human T cells.</title>
        <authorList>
            <person name="Ensser A."/>
            <person name="Thurau M."/>
            <person name="Wittmann S."/>
            <person name="Fickenscher H."/>
        </authorList>
    </citation>
    <scope>NUCLEOTIDE SEQUENCE [LARGE SCALE GENOMIC DNA]</scope>
    <source>
        <strain evidence="4">C488</strain>
    </source>
</reference>
<evidence type="ECO:0000256" key="2">
    <source>
        <dbReference type="ARBA" id="ARBA00022612"/>
    </source>
</evidence>
<dbReference type="HAMAP" id="MF_04015">
    <property type="entry name" value="HSV_TRM2"/>
    <property type="match status" value="1"/>
</dbReference>
<dbReference type="InterPro" id="IPR005208">
    <property type="entry name" value="Herpes_TT2"/>
</dbReference>
<keyword evidence="1" id="KW-1048">Host nucleus</keyword>
<evidence type="ECO:0000313" key="4">
    <source>
        <dbReference type="EMBL" id="CAC84365.1"/>
    </source>
</evidence>
<keyword evidence="3" id="KW-0231">Viral genome packaging</keyword>
<sequence>MEEDCLLYFESMLPTEIQAIAPSVYAKLNLLNYCQYLKTFIKHKESTQCEHISVLDAKVETVKQIISKIVETDSIVGGIKL</sequence>
<organismHost>
    <name type="scientific">Saimiri sciureus</name>
    <name type="common">Common squirrel monkey</name>
    <dbReference type="NCBI Taxonomy" id="9521"/>
</organismHost>
<keyword evidence="2" id="KW-1188">Viral release from host cell</keyword>
<dbReference type="Proteomes" id="UP000168086">
    <property type="component" value="Genome"/>
</dbReference>
<evidence type="ECO:0000256" key="1">
    <source>
        <dbReference type="ARBA" id="ARBA00022562"/>
    </source>
</evidence>
<accession>Q80BL2</accession>
<dbReference type="EMBL" id="AJ410493">
    <property type="protein sequence ID" value="CAC84365.1"/>
    <property type="molecule type" value="Genomic_DNA"/>
</dbReference>
<name>Q80BL2_SHV2C</name>
<evidence type="ECO:0000256" key="3">
    <source>
        <dbReference type="ARBA" id="ARBA00023219"/>
    </source>
</evidence>
<organism evidence="4 5">
    <name type="scientific">Saimiriine herpesvirus 2 (strain 488)</name>
    <name type="common">SaHV-2</name>
    <name type="synonym">Herpesvirus saimiri</name>
    <dbReference type="NCBI Taxonomy" id="10384"/>
    <lineage>
        <taxon>Viruses</taxon>
        <taxon>Duplodnaviria</taxon>
        <taxon>Heunggongvirae</taxon>
        <taxon>Peploviricota</taxon>
        <taxon>Herviviricetes</taxon>
        <taxon>Herpesvirales</taxon>
        <taxon>Orthoherpesviridae</taxon>
        <taxon>Gammaherpesvirinae</taxon>
        <taxon>Rhadinovirus</taxon>
        <taxon>Rhadinovirus saimiriinegamma2</taxon>
        <taxon>Saimiriine herpesvirus 2</taxon>
    </lineage>
</organism>
<dbReference type="GO" id="GO:0019073">
    <property type="term" value="P:viral DNA genome packaging"/>
    <property type="evidence" value="ECO:0007669"/>
    <property type="project" value="InterPro"/>
</dbReference>
<proteinExistence type="inferred from homology"/>
<evidence type="ECO:0000313" key="5">
    <source>
        <dbReference type="Proteomes" id="UP000168086"/>
    </source>
</evidence>
<protein>
    <submittedName>
        <fullName evidence="4">Uncharacterized protein</fullName>
    </submittedName>
</protein>